<dbReference type="InterPro" id="IPR050109">
    <property type="entry name" value="HTH-type_TetR-like_transc_reg"/>
</dbReference>
<reference evidence="4" key="1">
    <citation type="submission" date="2022-05" db="EMBL/GenBank/DDBJ databases">
        <title>Sphingomonas sp. strain RMG20 Genome sequencing and assembly.</title>
        <authorList>
            <person name="Kim I."/>
        </authorList>
    </citation>
    <scope>NUCLEOTIDE SEQUENCE</scope>
    <source>
        <strain evidence="4">RMG20</strain>
    </source>
</reference>
<dbReference type="InterPro" id="IPR009057">
    <property type="entry name" value="Homeodomain-like_sf"/>
</dbReference>
<dbReference type="SUPFAM" id="SSF46689">
    <property type="entry name" value="Homeodomain-like"/>
    <property type="match status" value="1"/>
</dbReference>
<dbReference type="InterPro" id="IPR036271">
    <property type="entry name" value="Tet_transcr_reg_TetR-rel_C_sf"/>
</dbReference>
<feature type="domain" description="HTH tetR-type" evidence="3">
    <location>
        <begin position="14"/>
        <end position="74"/>
    </location>
</feature>
<dbReference type="Proteomes" id="UP001055580">
    <property type="component" value="Chromosome"/>
</dbReference>
<accession>A0ABY4TZ56</accession>
<dbReference type="PANTHER" id="PTHR30055">
    <property type="entry name" value="HTH-TYPE TRANSCRIPTIONAL REGULATOR RUTR"/>
    <property type="match status" value="1"/>
</dbReference>
<dbReference type="Pfam" id="PF17937">
    <property type="entry name" value="TetR_C_28"/>
    <property type="match status" value="1"/>
</dbReference>
<feature type="DNA-binding region" description="H-T-H motif" evidence="2">
    <location>
        <begin position="37"/>
        <end position="56"/>
    </location>
</feature>
<protein>
    <submittedName>
        <fullName evidence="4">TetR/AcrR family transcriptional regulator</fullName>
    </submittedName>
</protein>
<dbReference type="SUPFAM" id="SSF48498">
    <property type="entry name" value="Tetracyclin repressor-like, C-terminal domain"/>
    <property type="match status" value="1"/>
</dbReference>
<sequence>MIPPCGYERRKDPKKVRAALLDAAAVLICDQGLARMTVDAVARAAGVTKGGLFHHFASRQELIDGVLDEMMAHAGETLAELMAADPDPHGRFTRALLDGIFGDHRMNETVSSRALCLAMLADPNLQQRWAEWIARQVAEHAATDDNVPCAIVRLATDGIWLSSLHQGEGPPPVDAEVRAALTAMTRASP</sequence>
<organism evidence="4 5">
    <name type="scientific">Sphingomonas donggukensis</name>
    <dbReference type="NCBI Taxonomy" id="2949093"/>
    <lineage>
        <taxon>Bacteria</taxon>
        <taxon>Pseudomonadati</taxon>
        <taxon>Pseudomonadota</taxon>
        <taxon>Alphaproteobacteria</taxon>
        <taxon>Sphingomonadales</taxon>
        <taxon>Sphingomonadaceae</taxon>
        <taxon>Sphingomonas</taxon>
    </lineage>
</organism>
<evidence type="ECO:0000256" key="2">
    <source>
        <dbReference type="PROSITE-ProRule" id="PRU00335"/>
    </source>
</evidence>
<dbReference type="InterPro" id="IPR041479">
    <property type="entry name" value="TetR_CgmR_C"/>
</dbReference>
<dbReference type="PROSITE" id="PS50977">
    <property type="entry name" value="HTH_TETR_2"/>
    <property type="match status" value="1"/>
</dbReference>
<keyword evidence="5" id="KW-1185">Reference proteome</keyword>
<evidence type="ECO:0000313" key="4">
    <source>
        <dbReference type="EMBL" id="URW76399.1"/>
    </source>
</evidence>
<dbReference type="InterPro" id="IPR001647">
    <property type="entry name" value="HTH_TetR"/>
</dbReference>
<proteinExistence type="predicted"/>
<dbReference type="PANTHER" id="PTHR30055:SF148">
    <property type="entry name" value="TETR-FAMILY TRANSCRIPTIONAL REGULATOR"/>
    <property type="match status" value="1"/>
</dbReference>
<evidence type="ECO:0000259" key="3">
    <source>
        <dbReference type="PROSITE" id="PS50977"/>
    </source>
</evidence>
<name>A0ABY4TZ56_9SPHN</name>
<evidence type="ECO:0000256" key="1">
    <source>
        <dbReference type="ARBA" id="ARBA00023125"/>
    </source>
</evidence>
<dbReference type="PRINTS" id="PR00455">
    <property type="entry name" value="HTHTETR"/>
</dbReference>
<dbReference type="Gene3D" id="1.10.357.10">
    <property type="entry name" value="Tetracycline Repressor, domain 2"/>
    <property type="match status" value="1"/>
</dbReference>
<dbReference type="RefSeq" id="WP_250753610.1">
    <property type="nucleotide sequence ID" value="NZ_CP098401.1"/>
</dbReference>
<gene>
    <name evidence="4" type="ORF">M9980_04030</name>
</gene>
<evidence type="ECO:0000313" key="5">
    <source>
        <dbReference type="Proteomes" id="UP001055580"/>
    </source>
</evidence>
<dbReference type="Pfam" id="PF00440">
    <property type="entry name" value="TetR_N"/>
    <property type="match status" value="1"/>
</dbReference>
<keyword evidence="1 2" id="KW-0238">DNA-binding</keyword>
<dbReference type="EMBL" id="CP098401">
    <property type="protein sequence ID" value="URW76399.1"/>
    <property type="molecule type" value="Genomic_DNA"/>
</dbReference>